<accession>A0A7M1W092</accession>
<dbReference type="EMBL" id="MT898151">
    <property type="protein sequence ID" value="QOS20125.1"/>
    <property type="molecule type" value="Genomic_DNA"/>
</dbReference>
<feature type="domain" description="Glycosyltransferase subfamily 4-like N-terminal" evidence="1">
    <location>
        <begin position="15"/>
        <end position="165"/>
    </location>
</feature>
<dbReference type="PANTHER" id="PTHR45947">
    <property type="entry name" value="SULFOQUINOVOSYL TRANSFERASE SQD2"/>
    <property type="match status" value="1"/>
</dbReference>
<dbReference type="InterPro" id="IPR050194">
    <property type="entry name" value="Glycosyltransferase_grp1"/>
</dbReference>
<dbReference type="Pfam" id="PF13439">
    <property type="entry name" value="Glyco_transf_4"/>
    <property type="match status" value="1"/>
</dbReference>
<proteinExistence type="predicted"/>
<dbReference type="RefSeq" id="WP_193269329.1">
    <property type="nucleotide sequence ID" value="NZ_JAZGSL010000005.1"/>
</dbReference>
<dbReference type="InterPro" id="IPR028098">
    <property type="entry name" value="Glyco_trans_4-like_N"/>
</dbReference>
<evidence type="ECO:0000313" key="2">
    <source>
        <dbReference type="EMBL" id="QOS19807.1"/>
    </source>
</evidence>
<dbReference type="Pfam" id="PF13692">
    <property type="entry name" value="Glyco_trans_1_4"/>
    <property type="match status" value="1"/>
</dbReference>
<dbReference type="SUPFAM" id="SSF53756">
    <property type="entry name" value="UDP-Glycosyltransferase/glycogen phosphorylase"/>
    <property type="match status" value="1"/>
</dbReference>
<dbReference type="PANTHER" id="PTHR45947:SF3">
    <property type="entry name" value="SULFOQUINOVOSYL TRANSFERASE SQD2"/>
    <property type="match status" value="1"/>
</dbReference>
<dbReference type="EMBL" id="MT898142">
    <property type="protein sequence ID" value="QOS19807.1"/>
    <property type="molecule type" value="Genomic_DNA"/>
</dbReference>
<organism evidence="3">
    <name type="scientific">Vibrio parahaemolyticus</name>
    <dbReference type="NCBI Taxonomy" id="670"/>
    <lineage>
        <taxon>Bacteria</taxon>
        <taxon>Pseudomonadati</taxon>
        <taxon>Pseudomonadota</taxon>
        <taxon>Gammaproteobacteria</taxon>
        <taxon>Vibrionales</taxon>
        <taxon>Vibrionaceae</taxon>
        <taxon>Vibrio</taxon>
    </lineage>
</organism>
<dbReference type="GO" id="GO:0016757">
    <property type="term" value="F:glycosyltransferase activity"/>
    <property type="evidence" value="ECO:0007669"/>
    <property type="project" value="TreeGrafter"/>
</dbReference>
<protein>
    <recommendedName>
        <fullName evidence="1">Glycosyltransferase subfamily 4-like N-terminal domain-containing protein</fullName>
    </recommendedName>
</protein>
<evidence type="ECO:0000313" key="3">
    <source>
        <dbReference type="EMBL" id="QOS20125.1"/>
    </source>
</evidence>
<evidence type="ECO:0000259" key="1">
    <source>
        <dbReference type="Pfam" id="PF13439"/>
    </source>
</evidence>
<gene>
    <name evidence="2" type="ORF">VP353_00033</name>
    <name evidence="3" type="ORF">VP42_00033</name>
</gene>
<name>A0A7M1W092_VIBPH</name>
<reference evidence="3" key="1">
    <citation type="submission" date="2020-08" db="EMBL/GenBank/DDBJ databases">
        <title>Genetic structure, function and evolution of capsule biosynthesis loci in Vibrio parahaemolyticus.</title>
        <authorList>
            <person name="Li L."/>
            <person name="Bian S."/>
        </authorList>
    </citation>
    <scope>NUCLEOTIDE SEQUENCE</scope>
    <source>
        <strain evidence="2">VP353</strain>
        <strain evidence="3">VP42</strain>
    </source>
</reference>
<dbReference type="Gene3D" id="3.40.50.2000">
    <property type="entry name" value="Glycogen Phosphorylase B"/>
    <property type="match status" value="2"/>
</dbReference>
<sequence>MKIMHIGCPYYPYLGGSTVRLSSIVEGCSKDESLELYLVTPTRSENTEKDDKPFISVLRNENINKFGPNIELMKFLNKIKPDVVILHNSRVLMNWHVFYKPLFRAKSICEIHSFRDNKKIPKYINGVLYRKCDKLVVLSNGAKNYVSKTYHVNNAHSIINGIETNYSNISSEPSKIYNASSVSISYVGSFYDWQGVEFLAKAVNKLGVDYWRGNKLHFVGDGPALNQVKKLVGNEVLDTGNVIFHGWVDKESIKEIVKETDFFIAPRPSTIATETVVPLKVLESFHYKKPMICSSVGGLTELLSKDDKLALFYEKDNLIDLISLLKSLPSKEEYRDICNNLGSYSKQLPSWDDAANKYIDVFGKIKCMEK</sequence>
<dbReference type="AlphaFoldDB" id="A0A7M1W092"/>